<dbReference type="EMBL" id="CP010554">
    <property type="protein sequence ID" value="AJP49457.1"/>
    <property type="molecule type" value="Genomic_DNA"/>
</dbReference>
<dbReference type="InterPro" id="IPR001544">
    <property type="entry name" value="Aminotrans_IV"/>
</dbReference>
<dbReference type="PRINTS" id="PR00095">
    <property type="entry name" value="ANTSNTHASEI"/>
</dbReference>
<protein>
    <submittedName>
        <fullName evidence="2">Anthranilate synthase</fullName>
    </submittedName>
</protein>
<evidence type="ECO:0000313" key="2">
    <source>
        <dbReference type="EMBL" id="AJP49457.1"/>
    </source>
</evidence>
<dbReference type="InterPro" id="IPR036038">
    <property type="entry name" value="Aminotransferase-like"/>
</dbReference>
<dbReference type="Proteomes" id="UP000061603">
    <property type="component" value="Chromosome"/>
</dbReference>
<accession>A0A0C5J333</accession>
<dbReference type="KEGG" id="rbu:PG1C_06105"/>
<dbReference type="AlphaFoldDB" id="A0A0C5J333"/>
<dbReference type="GO" id="GO:0000162">
    <property type="term" value="P:L-tryptophan biosynthetic process"/>
    <property type="evidence" value="ECO:0007669"/>
    <property type="project" value="TreeGrafter"/>
</dbReference>
<proteinExistence type="predicted"/>
<dbReference type="PANTHER" id="PTHR11236">
    <property type="entry name" value="AMINOBENZOATE/ANTHRANILATE SYNTHASE"/>
    <property type="match status" value="1"/>
</dbReference>
<dbReference type="Gene3D" id="3.60.120.10">
    <property type="entry name" value="Anthranilate synthase"/>
    <property type="match status" value="1"/>
</dbReference>
<dbReference type="GO" id="GO:0046820">
    <property type="term" value="F:4-amino-4-deoxychorismate synthase activity"/>
    <property type="evidence" value="ECO:0007669"/>
    <property type="project" value="TreeGrafter"/>
</dbReference>
<organism evidence="2 3">
    <name type="scientific">Rugosibacter aromaticivorans</name>
    <dbReference type="NCBI Taxonomy" id="1565605"/>
    <lineage>
        <taxon>Bacteria</taxon>
        <taxon>Pseudomonadati</taxon>
        <taxon>Pseudomonadota</taxon>
        <taxon>Betaproteobacteria</taxon>
        <taxon>Nitrosomonadales</taxon>
        <taxon>Sterolibacteriaceae</taxon>
        <taxon>Rugosibacter</taxon>
    </lineage>
</organism>
<evidence type="ECO:0000313" key="3">
    <source>
        <dbReference type="Proteomes" id="UP000061603"/>
    </source>
</evidence>
<evidence type="ECO:0000259" key="1">
    <source>
        <dbReference type="Pfam" id="PF00425"/>
    </source>
</evidence>
<dbReference type="InterPro" id="IPR043131">
    <property type="entry name" value="BCAT-like_N"/>
</dbReference>
<sequence>MDSAECFALLDDNGASAELPRSRLYTGHVTTLRCANAAKFSALLEEMQRLQGQGLHAVGLFTYELGAALQGIALPPGHELAQILLFRNCRHLSAAEVDAWLDQRAGAAGDAIAGVTGLTPSVSEAEFTEAIARIHRYIETGDTYQVNYTYRLRFEVYGALIALYRRLRVRQPVPFGALIALADGRAVLSFSPELAVRHNAGRLSALPMKGTAAAADDPGENAARAAALSADPKNRAENLMIVDLLRNDFGRIARLGSVCVPELFSVARYGQVLQMTSTVEADVEPTLTLTHVLAALLPAGSVTGAPKRRTLEIISELETAPRSYYTGAIGWFDAPQKGRTLGDFCLSVPIRTLLLAAPDAGERHAGEMGVGAGIVHDSTAAAEFRECGLKAGFLTGLGHEFELFETMCATQAAGCRLLEPHLQRLAASARYFGFRYDEASLREKLAAACAQLPPQSPHRLRLALDHAGTVRLECAPLGALNTPVTLLLAQEPVRIEPLFLRHKTTHRARYDAAWHAAEAAGAFDVLFCNDRGEVTEGARSTLFVKLSGRWHTPPLASGLLPGVMRRVILDDPAWAATERPLTLDDLRAAEEVIVCNALRGVLPALIDWQGRADL</sequence>
<dbReference type="Pfam" id="PF00425">
    <property type="entry name" value="Chorismate_bind"/>
    <property type="match status" value="1"/>
</dbReference>
<gene>
    <name evidence="2" type="ORF">PG1C_06105</name>
</gene>
<keyword evidence="3" id="KW-1185">Reference proteome</keyword>
<dbReference type="InterPro" id="IPR005801">
    <property type="entry name" value="ADC_synthase"/>
</dbReference>
<name>A0A0C5J333_9PROT</name>
<dbReference type="PATRIC" id="fig|1565605.3.peg.1283"/>
<dbReference type="Gene3D" id="3.30.470.10">
    <property type="match status" value="1"/>
</dbReference>
<dbReference type="STRING" id="1565605.PG1C_06105"/>
<dbReference type="InterPro" id="IPR043132">
    <property type="entry name" value="BCAT-like_C"/>
</dbReference>
<dbReference type="InterPro" id="IPR019999">
    <property type="entry name" value="Anth_synth_I-like"/>
</dbReference>
<dbReference type="HOGENOM" id="CLU_006493_6_2_4"/>
<feature type="domain" description="Chorismate-utilising enzyme C-terminal" evidence="1">
    <location>
        <begin position="124"/>
        <end position="390"/>
    </location>
</feature>
<dbReference type="PANTHER" id="PTHR11236:SF50">
    <property type="entry name" value="AMINODEOXYCHORISMATE SYNTHASE COMPONENT 1"/>
    <property type="match status" value="1"/>
</dbReference>
<dbReference type="Pfam" id="PF01063">
    <property type="entry name" value="Aminotran_4"/>
    <property type="match status" value="1"/>
</dbReference>
<dbReference type="SUPFAM" id="SSF56752">
    <property type="entry name" value="D-aminoacid aminotransferase-like PLP-dependent enzymes"/>
    <property type="match status" value="1"/>
</dbReference>
<dbReference type="Gene3D" id="3.20.10.10">
    <property type="entry name" value="D-amino Acid Aminotransferase, subunit A, domain 2"/>
    <property type="match status" value="1"/>
</dbReference>
<dbReference type="SUPFAM" id="SSF56322">
    <property type="entry name" value="ADC synthase"/>
    <property type="match status" value="1"/>
</dbReference>
<dbReference type="InterPro" id="IPR015890">
    <property type="entry name" value="Chorismate_C"/>
</dbReference>
<reference evidence="2 3" key="1">
    <citation type="journal article" date="2015" name="Genome Announc.">
        <title>Complete Genome Sequence of a Novel Bacterium within the Family Rhodocyclaceae That Degrades Polycyclic Aromatic Hydrocarbons.</title>
        <authorList>
            <person name="Singleton D.R."/>
            <person name="Dickey A.N."/>
            <person name="Scholl E.H."/>
            <person name="Wright F.A."/>
            <person name="Aitken M.D."/>
        </authorList>
    </citation>
    <scope>NUCLEOTIDE SEQUENCE [LARGE SCALE GENOMIC DNA]</scope>
    <source>
        <strain evidence="3">PG1-Ca6</strain>
    </source>
</reference>